<protein>
    <submittedName>
        <fullName evidence="1">Uncharacterized protein</fullName>
    </submittedName>
</protein>
<evidence type="ECO:0000313" key="2">
    <source>
        <dbReference type="Proteomes" id="UP001234178"/>
    </source>
</evidence>
<reference evidence="1 2" key="1">
    <citation type="journal article" date="2023" name="Nucleic Acids Res.">
        <title>The hologenome of Daphnia magna reveals possible DNA methylation and microbiome-mediated evolution of the host genome.</title>
        <authorList>
            <person name="Chaturvedi A."/>
            <person name="Li X."/>
            <person name="Dhandapani V."/>
            <person name="Marshall H."/>
            <person name="Kissane S."/>
            <person name="Cuenca-Cambronero M."/>
            <person name="Asole G."/>
            <person name="Calvet F."/>
            <person name="Ruiz-Romero M."/>
            <person name="Marangio P."/>
            <person name="Guigo R."/>
            <person name="Rago D."/>
            <person name="Mirbahai L."/>
            <person name="Eastwood N."/>
            <person name="Colbourne J.K."/>
            <person name="Zhou J."/>
            <person name="Mallon E."/>
            <person name="Orsini L."/>
        </authorList>
    </citation>
    <scope>NUCLEOTIDE SEQUENCE [LARGE SCALE GENOMIC DNA]</scope>
    <source>
        <strain evidence="1">LRV0_1</strain>
    </source>
</reference>
<accession>A0ABR0AFQ3</accession>
<name>A0ABR0AFQ3_9CRUS</name>
<organism evidence="1 2">
    <name type="scientific">Daphnia magna</name>
    <dbReference type="NCBI Taxonomy" id="35525"/>
    <lineage>
        <taxon>Eukaryota</taxon>
        <taxon>Metazoa</taxon>
        <taxon>Ecdysozoa</taxon>
        <taxon>Arthropoda</taxon>
        <taxon>Crustacea</taxon>
        <taxon>Branchiopoda</taxon>
        <taxon>Diplostraca</taxon>
        <taxon>Cladocera</taxon>
        <taxon>Anomopoda</taxon>
        <taxon>Daphniidae</taxon>
        <taxon>Daphnia</taxon>
    </lineage>
</organism>
<comment type="caution">
    <text evidence="1">The sequence shown here is derived from an EMBL/GenBank/DDBJ whole genome shotgun (WGS) entry which is preliminary data.</text>
</comment>
<keyword evidence="2" id="KW-1185">Reference proteome</keyword>
<dbReference type="Proteomes" id="UP001234178">
    <property type="component" value="Unassembled WGS sequence"/>
</dbReference>
<gene>
    <name evidence="1" type="ORF">OUZ56_009338</name>
</gene>
<dbReference type="EMBL" id="JAOYFB010000037">
    <property type="protein sequence ID" value="KAK4023946.1"/>
    <property type="molecule type" value="Genomic_DNA"/>
</dbReference>
<evidence type="ECO:0000313" key="1">
    <source>
        <dbReference type="EMBL" id="KAK4023946.1"/>
    </source>
</evidence>
<proteinExistence type="predicted"/>
<sequence length="80" mass="8998">MCGMTRPPCWYKDQRITLGENLIVWVGKKPVGVLALSKFTFTSVQSSWSILSSSYKSTTVNSGRWMTSCGVPGHRRREKS</sequence>